<dbReference type="CDD" id="cd00158">
    <property type="entry name" value="RHOD"/>
    <property type="match status" value="1"/>
</dbReference>
<dbReference type="EMBL" id="VIAR01000003">
    <property type="protein sequence ID" value="TQD39728.1"/>
    <property type="molecule type" value="Genomic_DNA"/>
</dbReference>
<organism evidence="2 3">
    <name type="scientific">Haloflavibacter putidus</name>
    <dbReference type="NCBI Taxonomy" id="2576776"/>
    <lineage>
        <taxon>Bacteria</taxon>
        <taxon>Pseudomonadati</taxon>
        <taxon>Bacteroidota</taxon>
        <taxon>Flavobacteriia</taxon>
        <taxon>Flavobacteriales</taxon>
        <taxon>Flavobacteriaceae</taxon>
        <taxon>Haloflavibacter</taxon>
    </lineage>
</organism>
<dbReference type="InterPro" id="IPR050229">
    <property type="entry name" value="GlpE_sulfurtransferase"/>
</dbReference>
<name>A0A507ZVK9_9FLAO</name>
<comment type="caution">
    <text evidence="2">The sequence shown here is derived from an EMBL/GenBank/DDBJ whole genome shotgun (WGS) entry which is preliminary data.</text>
</comment>
<dbReference type="PROSITE" id="PS50206">
    <property type="entry name" value="RHODANESE_3"/>
    <property type="match status" value="1"/>
</dbReference>
<dbReference type="PANTHER" id="PTHR43031:SF1">
    <property type="entry name" value="PYRIDINE NUCLEOTIDE-DISULPHIDE OXIDOREDUCTASE"/>
    <property type="match status" value="1"/>
</dbReference>
<evidence type="ECO:0000259" key="1">
    <source>
        <dbReference type="PROSITE" id="PS50206"/>
    </source>
</evidence>
<dbReference type="Gene3D" id="3.40.250.10">
    <property type="entry name" value="Rhodanese-like domain"/>
    <property type="match status" value="1"/>
</dbReference>
<keyword evidence="3" id="KW-1185">Reference proteome</keyword>
<dbReference type="OrthoDB" id="9800872at2"/>
<reference evidence="2 3" key="1">
    <citation type="submission" date="2019-06" db="EMBL/GenBank/DDBJ databases">
        <title>Flavibacter putida gen. nov., sp. nov., a novel marine bacterium of the family Flavobacteriaceae isolated from coastal seawater.</title>
        <authorList>
            <person name="Feng X."/>
        </authorList>
    </citation>
    <scope>NUCLEOTIDE SEQUENCE [LARGE SCALE GENOMIC DNA]</scope>
    <source>
        <strain evidence="2 3">PLHSN227</strain>
    </source>
</reference>
<protein>
    <submittedName>
        <fullName evidence="2">Rhodanese-like domain-containing protein</fullName>
    </submittedName>
</protein>
<accession>A0A507ZVK9</accession>
<dbReference type="Proteomes" id="UP000317169">
    <property type="component" value="Unassembled WGS sequence"/>
</dbReference>
<dbReference type="SUPFAM" id="SSF52821">
    <property type="entry name" value="Rhodanese/Cell cycle control phosphatase"/>
    <property type="match status" value="1"/>
</dbReference>
<proteinExistence type="predicted"/>
<dbReference type="InterPro" id="IPR036873">
    <property type="entry name" value="Rhodanese-like_dom_sf"/>
</dbReference>
<dbReference type="SMART" id="SM00450">
    <property type="entry name" value="RHOD"/>
    <property type="match status" value="1"/>
</dbReference>
<dbReference type="Pfam" id="PF00581">
    <property type="entry name" value="Rhodanese"/>
    <property type="match status" value="1"/>
</dbReference>
<gene>
    <name evidence="2" type="ORF">FKR84_04330</name>
</gene>
<evidence type="ECO:0000313" key="2">
    <source>
        <dbReference type="EMBL" id="TQD39728.1"/>
    </source>
</evidence>
<feature type="domain" description="Rhodanese" evidence="1">
    <location>
        <begin position="19"/>
        <end position="106"/>
    </location>
</feature>
<dbReference type="AlphaFoldDB" id="A0A507ZVK9"/>
<sequence>MGILNFLFGNKSKMIQDFKSRDAVIIDVRSKGEYAGGAIPGSKNIPLQQINSNVEKIKKMNKPVIVCCASGMRSGSAAGILKSKGIECVNGGGWHSLYKKLQEETS</sequence>
<evidence type="ECO:0000313" key="3">
    <source>
        <dbReference type="Proteomes" id="UP000317169"/>
    </source>
</evidence>
<dbReference type="PANTHER" id="PTHR43031">
    <property type="entry name" value="FAD-DEPENDENT OXIDOREDUCTASE"/>
    <property type="match status" value="1"/>
</dbReference>
<dbReference type="InterPro" id="IPR001763">
    <property type="entry name" value="Rhodanese-like_dom"/>
</dbReference>